<gene>
    <name evidence="3" type="primary">Tbc1d8</name>
    <name evidence="3" type="ORF">N1851_022809</name>
</gene>
<dbReference type="EMBL" id="JAOPHQ010004264">
    <property type="protein sequence ID" value="KAK0140261.1"/>
    <property type="molecule type" value="Genomic_DNA"/>
</dbReference>
<dbReference type="InterPro" id="IPR040676">
    <property type="entry name" value="DUF5641"/>
</dbReference>
<protein>
    <submittedName>
        <fullName evidence="3">TBC1 domain family member 8</fullName>
    </submittedName>
</protein>
<feature type="domain" description="DUF5641" evidence="2">
    <location>
        <begin position="161"/>
        <end position="251"/>
    </location>
</feature>
<dbReference type="Proteomes" id="UP001174136">
    <property type="component" value="Unassembled WGS sequence"/>
</dbReference>
<dbReference type="PANTHER" id="PTHR47331:SF1">
    <property type="entry name" value="GAG-LIKE PROTEIN"/>
    <property type="match status" value="1"/>
</dbReference>
<dbReference type="PANTHER" id="PTHR47331">
    <property type="entry name" value="PHD-TYPE DOMAIN-CONTAINING PROTEIN"/>
    <property type="match status" value="1"/>
</dbReference>
<comment type="caution">
    <text evidence="3">The sequence shown here is derived from an EMBL/GenBank/DDBJ whole genome shotgun (WGS) entry which is preliminary data.</text>
</comment>
<keyword evidence="4" id="KW-1185">Reference proteome</keyword>
<dbReference type="GO" id="GO:0003676">
    <property type="term" value="F:nucleic acid binding"/>
    <property type="evidence" value="ECO:0007669"/>
    <property type="project" value="InterPro"/>
</dbReference>
<dbReference type="InterPro" id="IPR036397">
    <property type="entry name" value="RNaseH_sf"/>
</dbReference>
<proteinExistence type="predicted"/>
<evidence type="ECO:0000313" key="3">
    <source>
        <dbReference type="EMBL" id="KAK0140261.1"/>
    </source>
</evidence>
<name>A0AA47MHN2_MERPO</name>
<sequence>MADIPEDRVQPDLPPFSHVGIDYFGPIEVKRGRSLVKRWGVIFTRLVSRAVHLEVASTLDTASCINSGFYVGEEQYSPSERIVAPTLWVLLSILKHQTVDDEMLQTALCEVESILNDRPITTVSTDPNDLEPLTPNHLLLLKAKPLMPPALFCKDDIYSRKRWKQVQYIANLFWQRWIKEYLPLMQQRQKWTNTRRNFNINDVVVIVDETAPRNSWPLGRVVKTLPGPKGLVRMVSEEAIDYQEQLKRMLKDLMKEKKDTEKPLPLMNQREFIQFCKTLYSMFHGDTGESDLFQAIAKVTSLVLQIGEVGHRRLGSVSSQEEAEPRQEGLETQQEDEGEQDWMVSFAQILASLLTEPALVFFFEKPVDLALKISQAKETQYHQRAAILALKR</sequence>
<evidence type="ECO:0000259" key="2">
    <source>
        <dbReference type="Pfam" id="PF18701"/>
    </source>
</evidence>
<organism evidence="3 4">
    <name type="scientific">Merluccius polli</name>
    <name type="common">Benguela hake</name>
    <name type="synonym">Merluccius cadenati</name>
    <dbReference type="NCBI Taxonomy" id="89951"/>
    <lineage>
        <taxon>Eukaryota</taxon>
        <taxon>Metazoa</taxon>
        <taxon>Chordata</taxon>
        <taxon>Craniata</taxon>
        <taxon>Vertebrata</taxon>
        <taxon>Euteleostomi</taxon>
        <taxon>Actinopterygii</taxon>
        <taxon>Neopterygii</taxon>
        <taxon>Teleostei</taxon>
        <taxon>Neoteleostei</taxon>
        <taxon>Acanthomorphata</taxon>
        <taxon>Zeiogadaria</taxon>
        <taxon>Gadariae</taxon>
        <taxon>Gadiformes</taxon>
        <taxon>Gadoidei</taxon>
        <taxon>Merlucciidae</taxon>
        <taxon>Merluccius</taxon>
    </lineage>
</organism>
<reference evidence="3" key="1">
    <citation type="journal article" date="2023" name="Front. Mar. Sci.">
        <title>A new Merluccius polli reference genome to investigate the effects of global change in West African waters.</title>
        <authorList>
            <person name="Mateo J.L."/>
            <person name="Blanco-Fernandez C."/>
            <person name="Garcia-Vazquez E."/>
            <person name="Machado-Schiaffino G."/>
        </authorList>
    </citation>
    <scope>NUCLEOTIDE SEQUENCE</scope>
    <source>
        <strain evidence="3">C29</strain>
        <tissue evidence="3">Fin</tissue>
    </source>
</reference>
<dbReference type="AlphaFoldDB" id="A0AA47MHN2"/>
<dbReference type="Pfam" id="PF18701">
    <property type="entry name" value="DUF5641"/>
    <property type="match status" value="1"/>
</dbReference>
<evidence type="ECO:0000256" key="1">
    <source>
        <dbReference type="SAM" id="MobiDB-lite"/>
    </source>
</evidence>
<evidence type="ECO:0000313" key="4">
    <source>
        <dbReference type="Proteomes" id="UP001174136"/>
    </source>
</evidence>
<dbReference type="Gene3D" id="3.30.420.10">
    <property type="entry name" value="Ribonuclease H-like superfamily/Ribonuclease H"/>
    <property type="match status" value="1"/>
</dbReference>
<accession>A0AA47MHN2</accession>
<feature type="region of interest" description="Disordered" evidence="1">
    <location>
        <begin position="315"/>
        <end position="337"/>
    </location>
</feature>